<dbReference type="InterPro" id="IPR013783">
    <property type="entry name" value="Ig-like_fold"/>
</dbReference>
<accession>A0A1I0A0I2</accession>
<dbReference type="NCBIfam" id="TIGR04183">
    <property type="entry name" value="Por_Secre_tail"/>
    <property type="match status" value="1"/>
</dbReference>
<dbReference type="SMART" id="SM00736">
    <property type="entry name" value="CADG"/>
    <property type="match status" value="1"/>
</dbReference>
<feature type="non-terminal residue" evidence="2">
    <location>
        <position position="1"/>
    </location>
</feature>
<protein>
    <submittedName>
        <fullName evidence="2">Por secretion system C-terminal sorting domain-containing protein</fullName>
    </submittedName>
</protein>
<dbReference type="SUPFAM" id="SSF49313">
    <property type="entry name" value="Cadherin-like"/>
    <property type="match status" value="1"/>
</dbReference>
<sequence>DLVVHPEFSVNLKDSVCESELPYIFGSQSISAPGQYKETLKTVEGCDSIITLDLVVHPEFSVNLKDSVCESELPYIFGSQSISAPGQYKETLKTVEGCDSIITLDLVVHPEFSVNLKDSVCESELPYIFGSQSISAPGQYKETLKTVEGCDSIITLDLVVHPEFSVNLKDSVCESELPYIFGSQSISAPGQYKETLKTVEGCDSIITLDLVVHPEFSVNLKNSVCESELPYIFGSQSISAPGQYKETLKTVEGCDSIITLDLVVHPEFSVNLKDSVCESELPYIFGSQSISAPGQYKETLKTVEGCDSIITLDLVVHPEFSVNLKDSVCESELPYIFGSQSISAPGQYKETLKTVEGCDSIITLDLVVHPEFSVNLKDSVCESELPYVFGSQLLISSGTYTETFTSASSCDSVVALDLWIHKSYNIKLNESVKQTELPYIFGDQPLYESGDYTNSLFTAFGCDSIITLHLLVEDNIPPVVICNAINVELLTDGTYTLTEADKKAITQETTDNVSAYEDLDIQVSTSVFSCEHLGENTVKVTVSDTAGNEASCQTTISVNIGISPPTINEIPDLTINEDDSVSITLSGISGGNKCETRKVSIEATGSNTNLVEKLSVKYFPLDTVAILDIVLIPDQSGTDIIVVEVTDTLGNITTESFTITVNTVNDPPTLIHAMEDQLMDTGDTLTVSINKLDGNIFSDIDDNSLAYASSMENEAFPDWITESENEDIYNLIFTPSSADTGCFNIIVETSDPAGETVTDTFEICVMSVVGIDKLDRNKFEIKLYPNPSKGTVNIDFTNPPTGEIELLVTDILGGQILYKRYQSNERIVFDLSRHISGSYLVILKINEQRIVRKLILDKK</sequence>
<evidence type="ECO:0000313" key="3">
    <source>
        <dbReference type="Proteomes" id="UP000181981"/>
    </source>
</evidence>
<dbReference type="OrthoDB" id="1076849at2"/>
<reference evidence="2 3" key="1">
    <citation type="submission" date="2016-10" db="EMBL/GenBank/DDBJ databases">
        <authorList>
            <person name="de Groot N.N."/>
        </authorList>
    </citation>
    <scope>NUCLEOTIDE SEQUENCE [LARGE SCALE GENOMIC DNA]</scope>
    <source>
        <strain evidence="2 3">DSM 25947</strain>
    </source>
</reference>
<dbReference type="RefSeq" id="WP_139178008.1">
    <property type="nucleotide sequence ID" value="NZ_FOHT01000003.1"/>
</dbReference>
<dbReference type="EMBL" id="FOHT01000003">
    <property type="protein sequence ID" value="SES87585.1"/>
    <property type="molecule type" value="Genomic_DNA"/>
</dbReference>
<dbReference type="InterPro" id="IPR015919">
    <property type="entry name" value="Cadherin-like_sf"/>
</dbReference>
<feature type="domain" description="Dystroglycan-type cadherin-like" evidence="1">
    <location>
        <begin position="669"/>
        <end position="772"/>
    </location>
</feature>
<dbReference type="Pfam" id="PF18962">
    <property type="entry name" value="Por_Secre_tail"/>
    <property type="match status" value="1"/>
</dbReference>
<dbReference type="GO" id="GO:0016020">
    <property type="term" value="C:membrane"/>
    <property type="evidence" value="ECO:0007669"/>
    <property type="project" value="InterPro"/>
</dbReference>
<evidence type="ECO:0000313" key="2">
    <source>
        <dbReference type="EMBL" id="SES87585.1"/>
    </source>
</evidence>
<name>A0A1I0A0I2_9BACT</name>
<gene>
    <name evidence="2" type="ORF">SAMN05444285_1031</name>
</gene>
<organism evidence="2 3">
    <name type="scientific">Draconibacterium orientale</name>
    <dbReference type="NCBI Taxonomy" id="1168034"/>
    <lineage>
        <taxon>Bacteria</taxon>
        <taxon>Pseudomonadati</taxon>
        <taxon>Bacteroidota</taxon>
        <taxon>Bacteroidia</taxon>
        <taxon>Marinilabiliales</taxon>
        <taxon>Prolixibacteraceae</taxon>
        <taxon>Draconibacterium</taxon>
    </lineage>
</organism>
<dbReference type="AlphaFoldDB" id="A0A1I0A0I2"/>
<dbReference type="InterPro" id="IPR006644">
    <property type="entry name" value="Cadg"/>
</dbReference>
<evidence type="ECO:0000259" key="1">
    <source>
        <dbReference type="SMART" id="SM00736"/>
    </source>
</evidence>
<dbReference type="Proteomes" id="UP000181981">
    <property type="component" value="Unassembled WGS sequence"/>
</dbReference>
<dbReference type="GO" id="GO:0005509">
    <property type="term" value="F:calcium ion binding"/>
    <property type="evidence" value="ECO:0007669"/>
    <property type="project" value="InterPro"/>
</dbReference>
<proteinExistence type="predicted"/>
<dbReference type="Gene3D" id="2.60.40.10">
    <property type="entry name" value="Immunoglobulins"/>
    <property type="match status" value="1"/>
</dbReference>
<dbReference type="InterPro" id="IPR026444">
    <property type="entry name" value="Secre_tail"/>
</dbReference>